<dbReference type="GO" id="GO:0001522">
    <property type="term" value="P:pseudouridine synthesis"/>
    <property type="evidence" value="ECO:0000318"/>
    <property type="project" value="GO_Central"/>
</dbReference>
<dbReference type="InParanoid" id="G1KBG1"/>
<dbReference type="PANTHER" id="PTHR13326:SF21">
    <property type="entry name" value="PSEUDOURIDYLATE SYNTHASE PUS7L"/>
    <property type="match status" value="1"/>
</dbReference>
<dbReference type="GO" id="GO:0006397">
    <property type="term" value="P:mRNA processing"/>
    <property type="evidence" value="ECO:0007669"/>
    <property type="project" value="UniProtKB-KW"/>
</dbReference>
<evidence type="ECO:0000259" key="8">
    <source>
        <dbReference type="PROSITE" id="PS50984"/>
    </source>
</evidence>
<dbReference type="InterPro" id="IPR011760">
    <property type="entry name" value="PsdUridine_synth_TruD_insert"/>
</dbReference>
<dbReference type="NCBIfam" id="TIGR00094">
    <property type="entry name" value="tRNA_TruD_broad"/>
    <property type="match status" value="1"/>
</dbReference>
<dbReference type="eggNOG" id="KOG2339">
    <property type="taxonomic scope" value="Eukaryota"/>
</dbReference>
<dbReference type="PROSITE" id="PS51061">
    <property type="entry name" value="R3H"/>
    <property type="match status" value="1"/>
</dbReference>
<comment type="catalytic activity">
    <reaction evidence="1">
        <text>a uridine in mRNA = a pseudouridine in mRNA</text>
        <dbReference type="Rhea" id="RHEA:56644"/>
        <dbReference type="Rhea" id="RHEA-COMP:14658"/>
        <dbReference type="Rhea" id="RHEA-COMP:14659"/>
        <dbReference type="ChEBI" id="CHEBI:65314"/>
        <dbReference type="ChEBI" id="CHEBI:65315"/>
    </reaction>
</comment>
<protein>
    <recommendedName>
        <fullName evidence="6">Pseudouridylate synthase PUS7L</fullName>
    </recommendedName>
    <alternativeName>
        <fullName evidence="7">Pseudouridylate synthase 7 homolog-like protein</fullName>
    </alternativeName>
</protein>
<dbReference type="CDD" id="cd02576">
    <property type="entry name" value="PseudoU_synth_ScPUS7"/>
    <property type="match status" value="1"/>
</dbReference>
<dbReference type="GO" id="GO:0005634">
    <property type="term" value="C:nucleus"/>
    <property type="evidence" value="ECO:0000318"/>
    <property type="project" value="GO_Central"/>
</dbReference>
<evidence type="ECO:0000313" key="10">
    <source>
        <dbReference type="Ensembl" id="ENSACAP00000002949.3"/>
    </source>
</evidence>
<reference evidence="10" key="3">
    <citation type="submission" date="2025-09" db="UniProtKB">
        <authorList>
            <consortium name="Ensembl"/>
        </authorList>
    </citation>
    <scope>IDENTIFICATION</scope>
</reference>
<reference evidence="10" key="2">
    <citation type="submission" date="2025-08" db="UniProtKB">
        <authorList>
            <consortium name="Ensembl"/>
        </authorList>
    </citation>
    <scope>IDENTIFICATION</scope>
</reference>
<evidence type="ECO:0000256" key="5">
    <source>
        <dbReference type="ARBA" id="ARBA00057241"/>
    </source>
</evidence>
<accession>G1KBG1</accession>
<dbReference type="GeneTree" id="ENSGT00530000063554"/>
<dbReference type="GO" id="GO:0003723">
    <property type="term" value="F:RNA binding"/>
    <property type="evidence" value="ECO:0007669"/>
    <property type="project" value="InterPro"/>
</dbReference>
<dbReference type="PIRSF" id="PIRSF037016">
    <property type="entry name" value="Pseudouridin_synth_euk_prd"/>
    <property type="match status" value="1"/>
</dbReference>
<evidence type="ECO:0000256" key="3">
    <source>
        <dbReference type="ARBA" id="ARBA00022664"/>
    </source>
</evidence>
<dbReference type="InterPro" id="IPR042214">
    <property type="entry name" value="TruD_catalytic"/>
</dbReference>
<reference evidence="10 11" key="1">
    <citation type="submission" date="2009-12" db="EMBL/GenBank/DDBJ databases">
        <title>The Genome Sequence of Anolis carolinensis (Green Anole Lizard).</title>
        <authorList>
            <consortium name="The Genome Sequencing Platform"/>
            <person name="Di Palma F."/>
            <person name="Alfoldi J."/>
            <person name="Heiman D."/>
            <person name="Young S."/>
            <person name="Grabherr M."/>
            <person name="Johnson J."/>
            <person name="Lander E.S."/>
            <person name="Lindblad-Toh K."/>
        </authorList>
    </citation>
    <scope>NUCLEOTIDE SEQUENCE [LARGE SCALE GENOMIC DNA]</scope>
    <source>
        <strain evidence="10 11">JBL SC #1</strain>
    </source>
</reference>
<dbReference type="Ensembl" id="ENSACAT00000003025.4">
    <property type="protein sequence ID" value="ENSACAP00000002949.3"/>
    <property type="gene ID" value="ENSACAG00000003055.4"/>
</dbReference>
<comment type="function">
    <text evidence="5">Pseudouridine synthase that catalyzes pseudouridylation of mRNAs.</text>
</comment>
<evidence type="ECO:0000313" key="11">
    <source>
        <dbReference type="Proteomes" id="UP000001646"/>
    </source>
</evidence>
<feature type="domain" description="TRUD" evidence="8">
    <location>
        <begin position="434"/>
        <end position="656"/>
    </location>
</feature>
<dbReference type="InterPro" id="IPR020103">
    <property type="entry name" value="PsdUridine_synth_cat_dom_sf"/>
</dbReference>
<dbReference type="Proteomes" id="UP000001646">
    <property type="component" value="Chromosome 5"/>
</dbReference>
<dbReference type="Pfam" id="PF25094">
    <property type="entry name" value="R3H_PUS7L"/>
    <property type="match status" value="1"/>
</dbReference>
<evidence type="ECO:0000256" key="4">
    <source>
        <dbReference type="ARBA" id="ARBA00023235"/>
    </source>
</evidence>
<dbReference type="STRING" id="28377.ENSACAP00000002949"/>
<dbReference type="PROSITE" id="PS50984">
    <property type="entry name" value="TRUD"/>
    <property type="match status" value="1"/>
</dbReference>
<dbReference type="CTD" id="83448"/>
<evidence type="ECO:0000256" key="1">
    <source>
        <dbReference type="ARBA" id="ARBA00001166"/>
    </source>
</evidence>
<dbReference type="InterPro" id="IPR056963">
    <property type="entry name" value="PUS7L_N"/>
</dbReference>
<evidence type="ECO:0000259" key="9">
    <source>
        <dbReference type="PROSITE" id="PS51061"/>
    </source>
</evidence>
<dbReference type="KEGG" id="acs:100557028"/>
<dbReference type="HOGENOM" id="CLU_005281_1_1_1"/>
<keyword evidence="4" id="KW-0413">Isomerase</keyword>
<dbReference type="FunFam" id="3.30.2350.20:FF:000005">
    <property type="entry name" value="pseudouridylate synthase 7 homolog-like protein"/>
    <property type="match status" value="1"/>
</dbReference>
<proteinExistence type="inferred from homology"/>
<feature type="domain" description="R3H" evidence="9">
    <location>
        <begin position="223"/>
        <end position="291"/>
    </location>
</feature>
<keyword evidence="11" id="KW-1185">Reference proteome</keyword>
<dbReference type="InterPro" id="IPR001656">
    <property type="entry name" value="PsdUridine_synth_TruD"/>
</dbReference>
<evidence type="ECO:0000256" key="6">
    <source>
        <dbReference type="ARBA" id="ARBA00067866"/>
    </source>
</evidence>
<sequence length="710" mass="80958">MHMIAWRLSNTGMEEGSGTPVTHYASTYVNDHVGFWGCIKTFPSDFVVTEINMHGQLVNEIATDCLPKSGGTLSDQSRSCQRDSKRLRLSPSEPCIEEYFREQDGDVHCPSEVLHSVVEEGEEHSLKKVRECYHDKAETLDSLLDQTVREQLHQFAYSVKDMWNFKSEPEVFSTEFSLGPIPKKTVRASLHGAIRQEYPFLATITKSGEIVVRANQDYQELCKLVSEEEASGFLKFLDAKLENSKFAFRPDGNKEHRKKVHHFLNKKFGKLVETKSFPDSEHKVVIMVRFREKNGYRKKTNAGNREKEEIYTAFTLQKENLETLEAISYLSSELGVLPSDFSYTGIKDKKAVTYQAMVVKKVTPKRLKELGIIIGGKRLGLSNIHSVNQSLRLGQLQGNHFAIIVRDLKLHSNDCHGNLKERVYEAMEKVKKNGFINYYGPQRFGQGQNIHTDQIGLALLNEEMVKAVKLFFTPEDSDDPVNKAKKYFLETEDAKGTLAMLPDFKVRERMLLRALNRYGLNHEGCIQGWLSIPHSMRIFYVHAYCSKIWNEAVSYRIKTYGTSVVTGDLVFSIEDNESCSPSDKVHVITSEEEMANKYTINQVIIPMAGYSVQYPTNKVGEWYHERLARDGLQMGHFRLPALQLNVPGCYRHILKYPHDLSYSFLENNGKDLTPGGDCFQDSIFSLSVSFWLDPSCYATVCLGEIMKCDL</sequence>
<dbReference type="AlphaFoldDB" id="G1KBG1"/>
<dbReference type="Pfam" id="PF23943">
    <property type="entry name" value="PUS7L_N"/>
    <property type="match status" value="1"/>
</dbReference>
<dbReference type="InterPro" id="IPR001374">
    <property type="entry name" value="R3H_dom"/>
</dbReference>
<evidence type="ECO:0000256" key="7">
    <source>
        <dbReference type="ARBA" id="ARBA00079696"/>
    </source>
</evidence>
<dbReference type="Bgee" id="ENSACAG00000003055">
    <property type="expression patterns" value="Expressed in forelimb bud and 11 other cell types or tissues"/>
</dbReference>
<dbReference type="OrthoDB" id="447290at2759"/>
<dbReference type="GO" id="GO:1990481">
    <property type="term" value="P:mRNA pseudouridine synthesis"/>
    <property type="evidence" value="ECO:0007669"/>
    <property type="project" value="Ensembl"/>
</dbReference>
<name>G1KBG1_ANOCA</name>
<dbReference type="Gene3D" id="3.30.2350.20">
    <property type="entry name" value="TruD, catalytic domain"/>
    <property type="match status" value="2"/>
</dbReference>
<dbReference type="InterPro" id="IPR056961">
    <property type="entry name" value="R3H_PUS7L"/>
</dbReference>
<dbReference type="SMR" id="G1KBG1"/>
<keyword evidence="3" id="KW-0507">mRNA processing</keyword>
<dbReference type="GO" id="GO:0009982">
    <property type="term" value="F:pseudouridine synthase activity"/>
    <property type="evidence" value="ECO:0000318"/>
    <property type="project" value="GO_Central"/>
</dbReference>
<comment type="similarity">
    <text evidence="2">Belongs to the pseudouridine synthase TruD family.</text>
</comment>
<dbReference type="PANTHER" id="PTHR13326">
    <property type="entry name" value="TRNA PSEUDOURIDINE SYNTHASE D"/>
    <property type="match status" value="1"/>
</dbReference>
<dbReference type="GeneID" id="100557028"/>
<gene>
    <name evidence="10" type="primary">PUS7L</name>
</gene>
<organism evidence="10 11">
    <name type="scientific">Anolis carolinensis</name>
    <name type="common">Green anole</name>
    <name type="synonym">American chameleon</name>
    <dbReference type="NCBI Taxonomy" id="28377"/>
    <lineage>
        <taxon>Eukaryota</taxon>
        <taxon>Metazoa</taxon>
        <taxon>Chordata</taxon>
        <taxon>Craniata</taxon>
        <taxon>Vertebrata</taxon>
        <taxon>Euteleostomi</taxon>
        <taxon>Lepidosauria</taxon>
        <taxon>Squamata</taxon>
        <taxon>Bifurcata</taxon>
        <taxon>Unidentata</taxon>
        <taxon>Episquamata</taxon>
        <taxon>Toxicofera</taxon>
        <taxon>Iguania</taxon>
        <taxon>Dactyloidae</taxon>
        <taxon>Anolis</taxon>
    </lineage>
</organism>
<dbReference type="SUPFAM" id="SSF55120">
    <property type="entry name" value="Pseudouridine synthase"/>
    <property type="match status" value="1"/>
</dbReference>
<dbReference type="Pfam" id="PF01142">
    <property type="entry name" value="TruD"/>
    <property type="match status" value="1"/>
</dbReference>
<evidence type="ECO:0000256" key="2">
    <source>
        <dbReference type="ARBA" id="ARBA00007953"/>
    </source>
</evidence>